<dbReference type="EMBL" id="CP031422">
    <property type="protein sequence ID" value="AZS42350.1"/>
    <property type="molecule type" value="Genomic_DNA"/>
</dbReference>
<dbReference type="Gene3D" id="3.40.960.10">
    <property type="entry name" value="VSR Endonuclease"/>
    <property type="match status" value="1"/>
</dbReference>
<evidence type="ECO:0000259" key="1">
    <source>
        <dbReference type="Pfam" id="PF04480"/>
    </source>
</evidence>
<reference evidence="2 3" key="1">
    <citation type="submission" date="2018-08" db="EMBL/GenBank/DDBJ databases">
        <title>Microbacterium oxydans strain HG3.</title>
        <authorList>
            <person name="ORTET P."/>
        </authorList>
    </citation>
    <scope>NUCLEOTIDE SEQUENCE [LARGE SCALE GENOMIC DNA]</scope>
    <source>
        <strain evidence="2 3">HG3</strain>
    </source>
</reference>
<name>A0A3Q9J6H8_9MICO</name>
<accession>A0A3Q9J6H8</accession>
<evidence type="ECO:0000313" key="2">
    <source>
        <dbReference type="EMBL" id="AZS42350.1"/>
    </source>
</evidence>
<protein>
    <submittedName>
        <fullName evidence="2">Very short patch repair protein</fullName>
        <ecNumber evidence="2">3.1.-.-</ecNumber>
    </submittedName>
</protein>
<gene>
    <name evidence="2" type="primary">vsr</name>
    <name evidence="2" type="ORF">CVS54_03713</name>
</gene>
<dbReference type="Pfam" id="PF04480">
    <property type="entry name" value="DUF559"/>
    <property type="match status" value="1"/>
</dbReference>
<dbReference type="EC" id="3.1.-.-" evidence="2"/>
<keyword evidence="2" id="KW-0378">Hydrolase</keyword>
<dbReference type="InterPro" id="IPR007569">
    <property type="entry name" value="DUF559"/>
</dbReference>
<dbReference type="AlphaFoldDB" id="A0A3Q9J6H8"/>
<feature type="domain" description="DUF559" evidence="1">
    <location>
        <begin position="39"/>
        <end position="77"/>
    </location>
</feature>
<dbReference type="Proteomes" id="UP000274841">
    <property type="component" value="Chromosome"/>
</dbReference>
<proteinExistence type="predicted"/>
<dbReference type="GO" id="GO:0016787">
    <property type="term" value="F:hydrolase activity"/>
    <property type="evidence" value="ECO:0007669"/>
    <property type="project" value="UniProtKB-KW"/>
</dbReference>
<dbReference type="SUPFAM" id="SSF52980">
    <property type="entry name" value="Restriction endonuclease-like"/>
    <property type="match status" value="1"/>
</dbReference>
<dbReference type="KEGG" id="moy:CVS54_03713"/>
<organism evidence="2 3">
    <name type="scientific">Microbacterium oxydans</name>
    <dbReference type="NCBI Taxonomy" id="82380"/>
    <lineage>
        <taxon>Bacteria</taxon>
        <taxon>Bacillati</taxon>
        <taxon>Actinomycetota</taxon>
        <taxon>Actinomycetes</taxon>
        <taxon>Micrococcales</taxon>
        <taxon>Microbacteriaceae</taxon>
        <taxon>Microbacterium</taxon>
    </lineage>
</organism>
<dbReference type="InterPro" id="IPR011335">
    <property type="entry name" value="Restrct_endonuc-II-like"/>
</dbReference>
<sequence length="95" mass="10945">MFTKLRIAVFIDGCFWHGCPQHATLPKRNADYWVPKLRQNVQRDRETTTLLHEAGWTVLRFWEHEDADAVAQAIVDVVNTDSIDPWLPAADASDR</sequence>
<evidence type="ECO:0000313" key="3">
    <source>
        <dbReference type="Proteomes" id="UP000274841"/>
    </source>
</evidence>